<evidence type="ECO:0000256" key="1">
    <source>
        <dbReference type="SAM" id="MobiDB-lite"/>
    </source>
</evidence>
<evidence type="ECO:0000313" key="4">
    <source>
        <dbReference type="Proteomes" id="UP000594260"/>
    </source>
</evidence>
<feature type="compositionally biased region" description="Polar residues" evidence="1">
    <location>
        <begin position="255"/>
        <end position="267"/>
    </location>
</feature>
<feature type="domain" description="UBC core" evidence="2">
    <location>
        <begin position="62"/>
        <end position="211"/>
    </location>
</feature>
<dbReference type="CDD" id="cd23814">
    <property type="entry name" value="UEV_AKTIP"/>
    <property type="match status" value="1"/>
</dbReference>
<dbReference type="OMA" id="LEXSLLA"/>
<evidence type="ECO:0000313" key="3">
    <source>
        <dbReference type="EnsemblMetazoa" id="XP_022656761"/>
    </source>
</evidence>
<feature type="compositionally biased region" description="Basic and acidic residues" evidence="1">
    <location>
        <begin position="273"/>
        <end position="291"/>
    </location>
</feature>
<dbReference type="InterPro" id="IPR050113">
    <property type="entry name" value="Ub_conjugating_enzyme"/>
</dbReference>
<dbReference type="InParanoid" id="A0A7M7JVW0"/>
<feature type="compositionally biased region" description="Low complexity" evidence="1">
    <location>
        <begin position="20"/>
        <end position="35"/>
    </location>
</feature>
<dbReference type="GeneID" id="111248551"/>
<dbReference type="SMART" id="SM00212">
    <property type="entry name" value="UBCc"/>
    <property type="match status" value="1"/>
</dbReference>
<protein>
    <recommendedName>
        <fullName evidence="2">UBC core domain-containing protein</fullName>
    </recommendedName>
</protein>
<feature type="region of interest" description="Disordered" evidence="1">
    <location>
        <begin position="255"/>
        <end position="291"/>
    </location>
</feature>
<dbReference type="InterPro" id="IPR016135">
    <property type="entry name" value="UBQ-conjugating_enzyme/RWD"/>
</dbReference>
<dbReference type="Pfam" id="PF00179">
    <property type="entry name" value="UQ_con"/>
    <property type="match status" value="1"/>
</dbReference>
<dbReference type="KEGG" id="vde:111248551"/>
<dbReference type="AlphaFoldDB" id="A0A7M7JVW0"/>
<feature type="compositionally biased region" description="Polar residues" evidence="1">
    <location>
        <begin position="1"/>
        <end position="11"/>
    </location>
</feature>
<organism evidence="3 4">
    <name type="scientific">Varroa destructor</name>
    <name type="common">Honeybee mite</name>
    <dbReference type="NCBI Taxonomy" id="109461"/>
    <lineage>
        <taxon>Eukaryota</taxon>
        <taxon>Metazoa</taxon>
        <taxon>Ecdysozoa</taxon>
        <taxon>Arthropoda</taxon>
        <taxon>Chelicerata</taxon>
        <taxon>Arachnida</taxon>
        <taxon>Acari</taxon>
        <taxon>Parasitiformes</taxon>
        <taxon>Mesostigmata</taxon>
        <taxon>Gamasina</taxon>
        <taxon>Dermanyssoidea</taxon>
        <taxon>Varroidae</taxon>
        <taxon>Varroa</taxon>
    </lineage>
</organism>
<dbReference type="PANTHER" id="PTHR24067">
    <property type="entry name" value="UBIQUITIN-CONJUGATING ENZYME E2"/>
    <property type="match status" value="1"/>
</dbReference>
<feature type="region of interest" description="Disordered" evidence="1">
    <location>
        <begin position="1"/>
        <end position="35"/>
    </location>
</feature>
<reference evidence="3" key="1">
    <citation type="submission" date="2021-01" db="UniProtKB">
        <authorList>
            <consortium name="EnsemblMetazoa"/>
        </authorList>
    </citation>
    <scope>IDENTIFICATION</scope>
</reference>
<name>A0A7M7JVW0_VARDE</name>
<dbReference type="EnsemblMetazoa" id="XM_022801026">
    <property type="protein sequence ID" value="XP_022656761"/>
    <property type="gene ID" value="LOC111248551"/>
</dbReference>
<dbReference type="OrthoDB" id="5596422at2759"/>
<dbReference type="RefSeq" id="XP_022656761.1">
    <property type="nucleotide sequence ID" value="XM_022801026.1"/>
</dbReference>
<dbReference type="SUPFAM" id="SSF54495">
    <property type="entry name" value="UBC-like"/>
    <property type="match status" value="1"/>
</dbReference>
<keyword evidence="4" id="KW-1185">Reference proteome</keyword>
<dbReference type="FunCoup" id="A0A7M7JVW0">
    <property type="interactions" value="899"/>
</dbReference>
<dbReference type="InterPro" id="IPR000608">
    <property type="entry name" value="UBC"/>
</dbReference>
<proteinExistence type="predicted"/>
<sequence>MVPKNKTTSASAERGNPEASSSSPKSTLKGSTGKGTATMVSQLHQSHPAPKLEILRTYSNAFLEYTLMNEYAIFRKRFIPGVYIMPSFESALKWFVVLFIRGGVFEGGAFRAQLSFSALHPEGGVPRVTFDPPVFHPLVNALTGEMDISCKIDKWRRDVHHIYQVVEAVKSLFEEIPEQIKPSNREAYKLYVNNKDEFKRVAEECVAQCLEHLQRESPSGGDPNSFDFVAHDVSDLSLSLDEASLFSLRLDSSECSNDVSKSPQRLQGLSWMRDGKPWAKESSERTKLGPD</sequence>
<accession>A0A7M7JVW0</accession>
<dbReference type="Gene3D" id="3.10.110.10">
    <property type="entry name" value="Ubiquitin Conjugating Enzyme"/>
    <property type="match status" value="1"/>
</dbReference>
<dbReference type="Proteomes" id="UP000594260">
    <property type="component" value="Unplaced"/>
</dbReference>
<dbReference type="PROSITE" id="PS50127">
    <property type="entry name" value="UBC_2"/>
    <property type="match status" value="1"/>
</dbReference>
<evidence type="ECO:0000259" key="2">
    <source>
        <dbReference type="PROSITE" id="PS50127"/>
    </source>
</evidence>